<sequence length="203" mass="21459">MSACRPRRTGRRRLVLFAAGAAAASLTLSACGEGTSGGSAQTRFVQGKNGIATVPKADRQPAPELSAQTTTGTKKLSLADYKGKVIVLNVWGSWCGPCSAEAPNFAKVAGETKGKGVQFLGINTRDTDKTPAVSFEEEHKIPYPSLYDPEGKLMLRFPKGSLNPQSVPSTLAIDRHGKLAARSLGPLTAADLHKMIDPLIAEK</sequence>
<dbReference type="Pfam" id="PF08534">
    <property type="entry name" value="Redoxin"/>
    <property type="match status" value="1"/>
</dbReference>
<evidence type="ECO:0000259" key="7">
    <source>
        <dbReference type="PROSITE" id="PS51352"/>
    </source>
</evidence>
<dbReference type="PROSITE" id="PS51257">
    <property type="entry name" value="PROKAR_LIPOPROTEIN"/>
    <property type="match status" value="1"/>
</dbReference>
<dbReference type="InterPro" id="IPR017937">
    <property type="entry name" value="Thioredoxin_CS"/>
</dbReference>
<evidence type="ECO:0000256" key="4">
    <source>
        <dbReference type="ARBA" id="ARBA00023157"/>
    </source>
</evidence>
<organism evidence="8 9">
    <name type="scientific">Streptomyces natalensis ATCC 27448</name>
    <dbReference type="NCBI Taxonomy" id="1240678"/>
    <lineage>
        <taxon>Bacteria</taxon>
        <taxon>Bacillati</taxon>
        <taxon>Actinomycetota</taxon>
        <taxon>Actinomycetes</taxon>
        <taxon>Kitasatosporales</taxon>
        <taxon>Streptomycetaceae</taxon>
        <taxon>Streptomyces</taxon>
    </lineage>
</organism>
<evidence type="ECO:0000256" key="2">
    <source>
        <dbReference type="ARBA" id="ARBA00022748"/>
    </source>
</evidence>
<reference evidence="8 9" key="1">
    <citation type="submission" date="2014-09" db="EMBL/GenBank/DDBJ databases">
        <title>Draft genome sequence of Streptomyces natalensis ATCC 27448, producer of the antifungal pimaricin.</title>
        <authorList>
            <person name="Mendes M.V."/>
            <person name="Beites T."/>
            <person name="Pires S."/>
            <person name="Santos C.L."/>
            <person name="Moradas-Ferreira P."/>
        </authorList>
    </citation>
    <scope>NUCLEOTIDE SEQUENCE [LARGE SCALE GENOMIC DNA]</scope>
    <source>
        <strain evidence="8 9">ATCC 27448</strain>
    </source>
</reference>
<dbReference type="RefSeq" id="WP_030067063.1">
    <property type="nucleotide sequence ID" value="NZ_JRKI01000063.1"/>
</dbReference>
<dbReference type="Proteomes" id="UP000032458">
    <property type="component" value="Unassembled WGS sequence"/>
</dbReference>
<keyword evidence="3" id="KW-0812">Transmembrane</keyword>
<keyword evidence="2" id="KW-0201">Cytochrome c-type biogenesis</keyword>
<evidence type="ECO:0000256" key="5">
    <source>
        <dbReference type="ARBA" id="ARBA00023284"/>
    </source>
</evidence>
<name>A0A0D7CBB7_9ACTN</name>
<dbReference type="Gene3D" id="3.40.30.10">
    <property type="entry name" value="Glutaredoxin"/>
    <property type="match status" value="1"/>
</dbReference>
<dbReference type="EMBL" id="JRKI01000063">
    <property type="protein sequence ID" value="KIZ13301.1"/>
    <property type="molecule type" value="Genomic_DNA"/>
</dbReference>
<protein>
    <submittedName>
        <fullName evidence="8">Redoxin domain-containing protein</fullName>
    </submittedName>
</protein>
<evidence type="ECO:0000313" key="8">
    <source>
        <dbReference type="EMBL" id="KIZ13301.1"/>
    </source>
</evidence>
<gene>
    <name evidence="8" type="ORF">SNA_38230</name>
</gene>
<evidence type="ECO:0000256" key="1">
    <source>
        <dbReference type="ARBA" id="ARBA00004196"/>
    </source>
</evidence>
<dbReference type="InterPro" id="IPR036249">
    <property type="entry name" value="Thioredoxin-like_sf"/>
</dbReference>
<evidence type="ECO:0000313" key="9">
    <source>
        <dbReference type="Proteomes" id="UP000032458"/>
    </source>
</evidence>
<feature type="chain" id="PRO_5039617285" evidence="6">
    <location>
        <begin position="31"/>
        <end position="203"/>
    </location>
</feature>
<dbReference type="GO" id="GO:0017004">
    <property type="term" value="P:cytochrome complex assembly"/>
    <property type="evidence" value="ECO:0007669"/>
    <property type="project" value="UniProtKB-KW"/>
</dbReference>
<comment type="caution">
    <text evidence="8">The sequence shown here is derived from an EMBL/GenBank/DDBJ whole genome shotgun (WGS) entry which is preliminary data.</text>
</comment>
<feature type="signal peptide" evidence="6">
    <location>
        <begin position="1"/>
        <end position="30"/>
    </location>
</feature>
<comment type="subcellular location">
    <subcellularLocation>
        <location evidence="1">Cell envelope</location>
    </subcellularLocation>
</comment>
<dbReference type="GO" id="GO:0016491">
    <property type="term" value="F:oxidoreductase activity"/>
    <property type="evidence" value="ECO:0007669"/>
    <property type="project" value="InterPro"/>
</dbReference>
<dbReference type="InterPro" id="IPR050553">
    <property type="entry name" value="Thioredoxin_ResA/DsbE_sf"/>
</dbReference>
<dbReference type="PROSITE" id="PS51352">
    <property type="entry name" value="THIOREDOXIN_2"/>
    <property type="match status" value="1"/>
</dbReference>
<keyword evidence="6" id="KW-0732">Signal</keyword>
<dbReference type="PATRIC" id="fig|1240678.4.peg.8145"/>
<evidence type="ECO:0000256" key="6">
    <source>
        <dbReference type="SAM" id="SignalP"/>
    </source>
</evidence>
<dbReference type="PANTHER" id="PTHR42852">
    <property type="entry name" value="THIOL:DISULFIDE INTERCHANGE PROTEIN DSBE"/>
    <property type="match status" value="1"/>
</dbReference>
<dbReference type="PROSITE" id="PS00194">
    <property type="entry name" value="THIOREDOXIN_1"/>
    <property type="match status" value="1"/>
</dbReference>
<dbReference type="SUPFAM" id="SSF52833">
    <property type="entry name" value="Thioredoxin-like"/>
    <property type="match status" value="1"/>
</dbReference>
<accession>A0A0D7CBB7</accession>
<proteinExistence type="predicted"/>
<feature type="domain" description="Thioredoxin" evidence="7">
    <location>
        <begin position="56"/>
        <end position="201"/>
    </location>
</feature>
<keyword evidence="4" id="KW-1015">Disulfide bond</keyword>
<dbReference type="PANTHER" id="PTHR42852:SF6">
    <property type="entry name" value="THIOL:DISULFIDE INTERCHANGE PROTEIN DSBE"/>
    <property type="match status" value="1"/>
</dbReference>
<dbReference type="CDD" id="cd02966">
    <property type="entry name" value="TlpA_like_family"/>
    <property type="match status" value="1"/>
</dbReference>
<keyword evidence="5" id="KW-0676">Redox-active center</keyword>
<dbReference type="InterPro" id="IPR013740">
    <property type="entry name" value="Redoxin"/>
</dbReference>
<keyword evidence="9" id="KW-1185">Reference proteome</keyword>
<dbReference type="GO" id="GO:0030313">
    <property type="term" value="C:cell envelope"/>
    <property type="evidence" value="ECO:0007669"/>
    <property type="project" value="UniProtKB-SubCell"/>
</dbReference>
<dbReference type="InterPro" id="IPR013766">
    <property type="entry name" value="Thioredoxin_domain"/>
</dbReference>
<dbReference type="AlphaFoldDB" id="A0A0D7CBB7"/>
<evidence type="ECO:0000256" key="3">
    <source>
        <dbReference type="ARBA" id="ARBA00022968"/>
    </source>
</evidence>
<keyword evidence="3" id="KW-0735">Signal-anchor</keyword>